<feature type="domain" description="Replication-associated protein G2P N-terminal" evidence="1">
    <location>
        <begin position="150"/>
        <end position="268"/>
    </location>
</feature>
<keyword evidence="3" id="KW-1185">Reference proteome</keyword>
<protein>
    <submittedName>
        <fullName evidence="2">Phage/plasmid replication protein</fullName>
    </submittedName>
</protein>
<gene>
    <name evidence="2" type="ORF">QWY31_00555</name>
</gene>
<dbReference type="Pfam" id="PF05144">
    <property type="entry name" value="Phage_CRI"/>
    <property type="match status" value="1"/>
</dbReference>
<dbReference type="EMBL" id="JAUHJS010000001">
    <property type="protein sequence ID" value="MDN4163966.1"/>
    <property type="molecule type" value="Genomic_DNA"/>
</dbReference>
<dbReference type="RefSeq" id="WP_320002495.1">
    <property type="nucleotide sequence ID" value="NZ_JAUHJS010000001.1"/>
</dbReference>
<evidence type="ECO:0000313" key="3">
    <source>
        <dbReference type="Proteomes" id="UP001168552"/>
    </source>
</evidence>
<dbReference type="Proteomes" id="UP001168552">
    <property type="component" value="Unassembled WGS sequence"/>
</dbReference>
<comment type="caution">
    <text evidence="2">The sequence shown here is derived from an EMBL/GenBank/DDBJ whole genome shotgun (WGS) entry which is preliminary data.</text>
</comment>
<sequence>MLDTIEIKIHDLQKHTELTTYLERDHARTGKTFEAKVTEEELTSTTLKLSKYLHFHDTGRSIKLKHINYLPSSHYELAYSIDYERDYIFFNFSIPKFCFGTNIIQLVPPFFKGQYNPYEGDNQLKAALKQTPEILSRFLKFFFDYLTPINPVHKDCVEISRLDFCFNLVFPSRESAFNYLVQLKKLKKKYLRETATNSANYFGGIQLKTDRYSFKVYHKGLEYKNNDIKQHKRINKEKGRQYFPTQELQTFSDKILRYELTVRKSYLDYLFKNYVFRKNDSFWQKYYPMFKRYEKDLPIEVDSKTYEHGQIPSYLKNYFAYIKSVTNKTYYYMLSAPREFQTETDTTEVFTSKPYIQRNIYFSNDLFKVVSNKFIEFCKEFTVSDLSNLYHLTSNHVRNSQGMLKNYTGDSDLYNYLSSIKLSPRKFFIFLDLLKDRTLDEIYQENILGRSTFYLCKKALKRLGFDTGLTYEQNGFVPFSFNDYQTFLINNHEKIRHLFRFIP</sequence>
<organism evidence="2 3">
    <name type="scientific">Shiella aurantiaca</name>
    <dbReference type="NCBI Taxonomy" id="3058365"/>
    <lineage>
        <taxon>Bacteria</taxon>
        <taxon>Pseudomonadati</taxon>
        <taxon>Bacteroidota</taxon>
        <taxon>Cytophagia</taxon>
        <taxon>Cytophagales</taxon>
        <taxon>Shiellaceae</taxon>
        <taxon>Shiella</taxon>
    </lineage>
</organism>
<reference evidence="2" key="1">
    <citation type="submission" date="2023-06" db="EMBL/GenBank/DDBJ databases">
        <title>Cytophagales bacterium Strain LB-30, isolated from soil.</title>
        <authorList>
            <person name="Liu B."/>
        </authorList>
    </citation>
    <scope>NUCLEOTIDE SEQUENCE</scope>
    <source>
        <strain evidence="2">LB-30</strain>
    </source>
</reference>
<evidence type="ECO:0000313" key="2">
    <source>
        <dbReference type="EMBL" id="MDN4163966.1"/>
    </source>
</evidence>
<proteinExistence type="predicted"/>
<dbReference type="InterPro" id="IPR022686">
    <property type="entry name" value="G2P_N"/>
</dbReference>
<accession>A0ABT8F0J3</accession>
<name>A0ABT8F0J3_9BACT</name>
<evidence type="ECO:0000259" key="1">
    <source>
        <dbReference type="Pfam" id="PF05144"/>
    </source>
</evidence>